<dbReference type="EMBL" id="CM055093">
    <property type="protein sequence ID" value="KAJ7567608.1"/>
    <property type="molecule type" value="Genomic_DNA"/>
</dbReference>
<keyword evidence="2" id="KW-1185">Reference proteome</keyword>
<comment type="caution">
    <text evidence="1">The sequence shown here is derived from an EMBL/GenBank/DDBJ whole genome shotgun (WGS) entry which is preliminary data.</text>
</comment>
<name>A0ACC2EMF9_DIPCM</name>
<accession>A0ACC2EMF9</accession>
<proteinExistence type="predicted"/>
<reference evidence="2" key="1">
    <citation type="journal article" date="2024" name="Proc. Natl. Acad. Sci. U.S.A.">
        <title>Extraordinary preservation of gene collinearity over three hundred million years revealed in homosporous lycophytes.</title>
        <authorList>
            <person name="Li C."/>
            <person name="Wickell D."/>
            <person name="Kuo L.Y."/>
            <person name="Chen X."/>
            <person name="Nie B."/>
            <person name="Liao X."/>
            <person name="Peng D."/>
            <person name="Ji J."/>
            <person name="Jenkins J."/>
            <person name="Williams M."/>
            <person name="Shu S."/>
            <person name="Plott C."/>
            <person name="Barry K."/>
            <person name="Rajasekar S."/>
            <person name="Grimwood J."/>
            <person name="Han X."/>
            <person name="Sun S."/>
            <person name="Hou Z."/>
            <person name="He W."/>
            <person name="Dai G."/>
            <person name="Sun C."/>
            <person name="Schmutz J."/>
            <person name="Leebens-Mack J.H."/>
            <person name="Li F.W."/>
            <person name="Wang L."/>
        </authorList>
    </citation>
    <scope>NUCLEOTIDE SEQUENCE [LARGE SCALE GENOMIC DNA]</scope>
    <source>
        <strain evidence="2">cv. PW_Plant_1</strain>
    </source>
</reference>
<dbReference type="Proteomes" id="UP001162992">
    <property type="component" value="Chromosome 2"/>
</dbReference>
<organism evidence="1 2">
    <name type="scientific">Diphasiastrum complanatum</name>
    <name type="common">Issler's clubmoss</name>
    <name type="synonym">Lycopodium complanatum</name>
    <dbReference type="NCBI Taxonomy" id="34168"/>
    <lineage>
        <taxon>Eukaryota</taxon>
        <taxon>Viridiplantae</taxon>
        <taxon>Streptophyta</taxon>
        <taxon>Embryophyta</taxon>
        <taxon>Tracheophyta</taxon>
        <taxon>Lycopodiopsida</taxon>
        <taxon>Lycopodiales</taxon>
        <taxon>Lycopodiaceae</taxon>
        <taxon>Lycopodioideae</taxon>
        <taxon>Diphasiastrum</taxon>
    </lineage>
</organism>
<protein>
    <submittedName>
        <fullName evidence="1">Uncharacterized protein</fullName>
    </submittedName>
</protein>
<evidence type="ECO:0000313" key="1">
    <source>
        <dbReference type="EMBL" id="KAJ7567608.1"/>
    </source>
</evidence>
<evidence type="ECO:0000313" key="2">
    <source>
        <dbReference type="Proteomes" id="UP001162992"/>
    </source>
</evidence>
<sequence length="1064" mass="118688">MHNPLKCGMLMKIWFRSYFADSKPNILRQSEAHFNGQRKVRYLTSSNRPPQRHVGQQLRVLREADFAIFDQNFLQLCKERKLKEALQKVEELDIKGSRISEHFVCRLLQLCLRNKDAIAGRRVRSLMLRQGLESNALLGNHLIRLFSLTGSIEEANQAFNRILTPDEYAWSAIISAHARHGQGERAIELYHQMLKSQGKPNDYIYVAVLKACSSTTNLPEGRIIHAHVTETGYESNIFVGSTLVDMYAKCGVLEEARRIFGKLLERDLVSWNAIIAGHAQHGLGWHTLELFKSMQEEGIKPDSYTYVSVLKACGAVEALHAGKMIHNQISKSAPNIGIYVGSALVDMYVKCGSLDEARQVFEKLPKRDVVSWNTMIGGYAQQGLGERALQMFKKMQQEGIRPDSVLFVSILNACASIGAIDEGKMIHAQIIGCRLQSDIFVGSALVDMYSKCANLVEARQVFDNLPRRDVVAWNAMLAGYAQHGHGQEALQLFEDMQRSGFKPNDGTYVSILKACGSIRALDDGKLIHAEIVEGGLETDPFIGSTLVDMYAKCGSLEKAREVFDKFTERNAVLYNTMISGYAQIGLGLQALEIFKKMQDEAIKPDNVTYISILKACGRIAAVDEGKLIHAQILKTGLQSDTFIGSSIIDMYVSCGSLEEAHRVFENLEEKDVVSWNALIAGYAQHGQGQHALELFKRMQQEGMSPNETTYVAALKACSNIAALAEGKLIHAQILKAGLELDINVGRSLVDMYAKCDNVDAARQVFDGLLERDVFLWNAIIGGYAQCGLGHQALEFFENMQHDNQKPDAITFVNILKACGSIAAIEDGRMVHSQIVKSGLKLDSFVGSTLIDMYAKCGCLEMAHQVFDNLTERSTVSWNVMIGGYAQHGLGQQALQLFERMQQEGANPDHVTFVGVLSACSHSSLLDEGLHFFESMSKYFKIAPRLQHYACMVDLLSRTGNLSEAEMFMQEMPIQPDTVMWMSLLGACQTHCNVEIGRRCFESIMRLNPKHTPAYILMSNIYAAAGQWESKKEIRKKMESAGMKKVPGFTWTESWNQIDPFTLDA</sequence>
<gene>
    <name evidence="1" type="ORF">O6H91_02G155400</name>
</gene>